<gene>
    <name evidence="2" type="ORF">F4560_002746</name>
</gene>
<evidence type="ECO:0000313" key="3">
    <source>
        <dbReference type="Proteomes" id="UP000552097"/>
    </source>
</evidence>
<accession>A0A7W9M0N5</accession>
<feature type="compositionally biased region" description="Low complexity" evidence="1">
    <location>
        <begin position="12"/>
        <end position="27"/>
    </location>
</feature>
<proteinExistence type="predicted"/>
<keyword evidence="3" id="KW-1185">Reference proteome</keyword>
<dbReference type="Proteomes" id="UP000552097">
    <property type="component" value="Unassembled WGS sequence"/>
</dbReference>
<dbReference type="EMBL" id="JACHMO010000001">
    <property type="protein sequence ID" value="MBB5802978.1"/>
    <property type="molecule type" value="Genomic_DNA"/>
</dbReference>
<organism evidence="2 3">
    <name type="scientific">Saccharothrix ecbatanensis</name>
    <dbReference type="NCBI Taxonomy" id="1105145"/>
    <lineage>
        <taxon>Bacteria</taxon>
        <taxon>Bacillati</taxon>
        <taxon>Actinomycetota</taxon>
        <taxon>Actinomycetes</taxon>
        <taxon>Pseudonocardiales</taxon>
        <taxon>Pseudonocardiaceae</taxon>
        <taxon>Saccharothrix</taxon>
    </lineage>
</organism>
<dbReference type="AlphaFoldDB" id="A0A7W9M0N5"/>
<evidence type="ECO:0000313" key="2">
    <source>
        <dbReference type="EMBL" id="MBB5802978.1"/>
    </source>
</evidence>
<feature type="region of interest" description="Disordered" evidence="1">
    <location>
        <begin position="1"/>
        <end position="52"/>
    </location>
</feature>
<name>A0A7W9M0N5_9PSEU</name>
<protein>
    <submittedName>
        <fullName evidence="2">Uncharacterized protein</fullName>
    </submittedName>
</protein>
<sequence>MVTVGTPGNPRTSAAITSTTAETATPIADPPSNPPHVPRRGAEAGEGDDDDD</sequence>
<evidence type="ECO:0000256" key="1">
    <source>
        <dbReference type="SAM" id="MobiDB-lite"/>
    </source>
</evidence>
<reference evidence="2 3" key="1">
    <citation type="submission" date="2020-08" db="EMBL/GenBank/DDBJ databases">
        <title>Sequencing the genomes of 1000 actinobacteria strains.</title>
        <authorList>
            <person name="Klenk H.-P."/>
        </authorList>
    </citation>
    <scope>NUCLEOTIDE SEQUENCE [LARGE SCALE GENOMIC DNA]</scope>
    <source>
        <strain evidence="2 3">DSM 45486</strain>
    </source>
</reference>
<comment type="caution">
    <text evidence="2">The sequence shown here is derived from an EMBL/GenBank/DDBJ whole genome shotgun (WGS) entry which is preliminary data.</text>
</comment>